<dbReference type="EMBL" id="AEPV01000003">
    <property type="protein sequence ID" value="EFU75060.1"/>
    <property type="molecule type" value="Genomic_DNA"/>
</dbReference>
<protein>
    <submittedName>
        <fullName evidence="11">PTS system, mannose/fructose/sorbose family, IIB component</fullName>
        <ecNumber evidence="11">2.7.1.69</ecNumber>
    </submittedName>
</protein>
<evidence type="ECO:0000256" key="6">
    <source>
        <dbReference type="ARBA" id="ARBA00022683"/>
    </source>
</evidence>
<keyword evidence="3" id="KW-0963">Cytoplasm</keyword>
<evidence type="ECO:0000256" key="5">
    <source>
        <dbReference type="ARBA" id="ARBA00022679"/>
    </source>
</evidence>
<keyword evidence="2" id="KW-0813">Transport</keyword>
<name>E6LCL8_ENTI1</name>
<dbReference type="AlphaFoldDB" id="E6LCL8"/>
<dbReference type="NCBIfam" id="TIGR00854">
    <property type="entry name" value="pts-sorbose"/>
    <property type="match status" value="1"/>
</dbReference>
<evidence type="ECO:0000256" key="9">
    <source>
        <dbReference type="PIRSR" id="PIRSR618455-2"/>
    </source>
</evidence>
<keyword evidence="7" id="KW-0418">Kinase</keyword>
<reference evidence="11 12" key="1">
    <citation type="submission" date="2010-12" db="EMBL/GenBank/DDBJ databases">
        <authorList>
            <person name="Muzny D."/>
            <person name="Qin X."/>
            <person name="Deng J."/>
            <person name="Jiang H."/>
            <person name="Liu Y."/>
            <person name="Qu J."/>
            <person name="Song X.-Z."/>
            <person name="Zhang L."/>
            <person name="Thornton R."/>
            <person name="Coyle M."/>
            <person name="Francisco L."/>
            <person name="Jackson L."/>
            <person name="Javaid M."/>
            <person name="Korchina V."/>
            <person name="Kovar C."/>
            <person name="Mata R."/>
            <person name="Mathew T."/>
            <person name="Ngo R."/>
            <person name="Nguyen L."/>
            <person name="Nguyen N."/>
            <person name="Okwuonu G."/>
            <person name="Ongeri F."/>
            <person name="Pham C."/>
            <person name="Simmons D."/>
            <person name="Wilczek-Boney K."/>
            <person name="Hale W."/>
            <person name="Jakkamsetti A."/>
            <person name="Pham P."/>
            <person name="Ruth R."/>
            <person name="San Lucas F."/>
            <person name="Warren J."/>
            <person name="Zhang J."/>
            <person name="Zhao Z."/>
            <person name="Zhou C."/>
            <person name="Zhu D."/>
            <person name="Lee S."/>
            <person name="Bess C."/>
            <person name="Blankenburg K."/>
            <person name="Forbes L."/>
            <person name="Fu Q."/>
            <person name="Gubbala S."/>
            <person name="Hirani K."/>
            <person name="Jayaseelan J.C."/>
            <person name="Lara F."/>
            <person name="Munidasa M."/>
            <person name="Palculict T."/>
            <person name="Patil S."/>
            <person name="Pu L.-L."/>
            <person name="Saada N."/>
            <person name="Tang L."/>
            <person name="Weissenberger G."/>
            <person name="Zhu Y."/>
            <person name="Hemphill L."/>
            <person name="Shang Y."/>
            <person name="Youmans B."/>
            <person name="Ayvaz T."/>
            <person name="Ross M."/>
            <person name="Santibanez J."/>
            <person name="Aqrawi P."/>
            <person name="Gross S."/>
            <person name="Joshi V."/>
            <person name="Fowler G."/>
            <person name="Nazareth L."/>
            <person name="Reid J."/>
            <person name="Worley K."/>
            <person name="Petrosino J."/>
            <person name="Highlander S."/>
            <person name="Gibbs R."/>
        </authorList>
    </citation>
    <scope>NUCLEOTIDE SEQUENCE [LARGE SCALE GENOMIC DNA]</scope>
    <source>
        <strain evidence="12">DSM 15952 / CCUG 50447 / LMG 22039 / TP 1.5</strain>
    </source>
</reference>
<evidence type="ECO:0000256" key="4">
    <source>
        <dbReference type="ARBA" id="ARBA00022597"/>
    </source>
</evidence>
<dbReference type="GO" id="GO:0016301">
    <property type="term" value="F:kinase activity"/>
    <property type="evidence" value="ECO:0007669"/>
    <property type="project" value="UniProtKB-KW"/>
</dbReference>
<dbReference type="Gene3D" id="3.40.35.10">
    <property type="entry name" value="Phosphotransferase system, sorbose subfamily IIB component"/>
    <property type="match status" value="1"/>
</dbReference>
<accession>E6LCL8</accession>
<evidence type="ECO:0000256" key="1">
    <source>
        <dbReference type="ARBA" id="ARBA00004496"/>
    </source>
</evidence>
<keyword evidence="12" id="KW-1185">Reference proteome</keyword>
<sequence length="182" mass="21000">MATFVRKTKWREQVMTIRLARIDDRLIHGQVATAWTKATGIERIIVVGDEVARDPFRKVLLNEAAPPGIRTNVVSIEQLLRVCTHYLFMQQQIMLLFTNPQDVVRLVQGGMFIHSVNIGGMRFQAGKHMVTNFVSIDEKDRQAFYYLNHRGIELELRKVPADRKVNLMDLLEKEKNVANKNV</sequence>
<dbReference type="STRING" id="888064.HMPREF9088_0108"/>
<comment type="subcellular location">
    <subcellularLocation>
        <location evidence="1">Cytoplasm</location>
    </subcellularLocation>
</comment>
<dbReference type="HOGENOM" id="CLU_116175_1_0_9"/>
<keyword evidence="4" id="KW-0762">Sugar transport</keyword>
<evidence type="ECO:0000313" key="12">
    <source>
        <dbReference type="Proteomes" id="UP000010296"/>
    </source>
</evidence>
<dbReference type="GO" id="GO:0009401">
    <property type="term" value="P:phosphoenolpyruvate-dependent sugar phosphotransferase system"/>
    <property type="evidence" value="ECO:0007669"/>
    <property type="project" value="UniProtKB-KW"/>
</dbReference>
<feature type="domain" description="PTS EIIB type-4" evidence="10">
    <location>
        <begin position="13"/>
        <end position="178"/>
    </location>
</feature>
<proteinExistence type="predicted"/>
<dbReference type="SUPFAM" id="SSF52728">
    <property type="entry name" value="PTS IIb component"/>
    <property type="match status" value="1"/>
</dbReference>
<evidence type="ECO:0000256" key="2">
    <source>
        <dbReference type="ARBA" id="ARBA00022448"/>
    </source>
</evidence>
<keyword evidence="6" id="KW-0598">Phosphotransferase system</keyword>
<dbReference type="Pfam" id="PF03830">
    <property type="entry name" value="PTSIIB_sorb"/>
    <property type="match status" value="1"/>
</dbReference>
<feature type="active site" description="Pros-phosphohistidine intermediate; for EIIB activity" evidence="8">
    <location>
        <position position="28"/>
    </location>
</feature>
<dbReference type="eggNOG" id="COG3444">
    <property type="taxonomic scope" value="Bacteria"/>
</dbReference>
<dbReference type="CDD" id="cd00001">
    <property type="entry name" value="PTS_IIB_man"/>
    <property type="match status" value="1"/>
</dbReference>
<evidence type="ECO:0000256" key="7">
    <source>
        <dbReference type="ARBA" id="ARBA00022777"/>
    </source>
</evidence>
<dbReference type="PROSITE" id="PS51101">
    <property type="entry name" value="PTS_EIIB_TYPE_4"/>
    <property type="match status" value="1"/>
</dbReference>
<dbReference type="InterPro" id="IPR018455">
    <property type="entry name" value="PTS_IIB_sorbose-sp_subgr"/>
</dbReference>
<dbReference type="InterPro" id="IPR036667">
    <property type="entry name" value="PTS_IIB_sorbose-sp_sf"/>
</dbReference>
<evidence type="ECO:0000256" key="8">
    <source>
        <dbReference type="PIRSR" id="PIRSR618455-1"/>
    </source>
</evidence>
<gene>
    <name evidence="11" type="primary">manX</name>
    <name evidence="11" type="ORF">HMPREF9088_0108</name>
</gene>
<comment type="caution">
    <text evidence="11">The sequence shown here is derived from an EMBL/GenBank/DDBJ whole genome shotgun (WGS) entry which is preliminary data.</text>
</comment>
<dbReference type="GO" id="GO:0005737">
    <property type="term" value="C:cytoplasm"/>
    <property type="evidence" value="ECO:0007669"/>
    <property type="project" value="UniProtKB-SubCell"/>
</dbReference>
<dbReference type="Proteomes" id="UP000010296">
    <property type="component" value="Unassembled WGS sequence"/>
</dbReference>
<evidence type="ECO:0000256" key="3">
    <source>
        <dbReference type="ARBA" id="ARBA00022490"/>
    </source>
</evidence>
<evidence type="ECO:0000313" key="11">
    <source>
        <dbReference type="EMBL" id="EFU75060.1"/>
    </source>
</evidence>
<dbReference type="InterPro" id="IPR004720">
    <property type="entry name" value="PTS_IIB_sorbose-sp"/>
</dbReference>
<dbReference type="EC" id="2.7.1.69" evidence="11"/>
<dbReference type="PATRIC" id="fig|888064.11.peg.803"/>
<evidence type="ECO:0000259" key="10">
    <source>
        <dbReference type="PROSITE" id="PS51101"/>
    </source>
</evidence>
<feature type="modified residue" description="Phosphohistidine; by EIIA" evidence="9">
    <location>
        <position position="28"/>
    </location>
</feature>
<keyword evidence="5 11" id="KW-0808">Transferase</keyword>
<organism evidence="11 12">
    <name type="scientific">Enterococcus italicus (strain DSM 15952 / CCUG 50447 / LMG 22039 / TP 1.5)</name>
    <dbReference type="NCBI Taxonomy" id="888064"/>
    <lineage>
        <taxon>Bacteria</taxon>
        <taxon>Bacillati</taxon>
        <taxon>Bacillota</taxon>
        <taxon>Bacilli</taxon>
        <taxon>Lactobacillales</taxon>
        <taxon>Enterococcaceae</taxon>
        <taxon>Enterococcus</taxon>
    </lineage>
</organism>
<dbReference type="GO" id="GO:0008982">
    <property type="term" value="F:protein-N(PI)-phosphohistidine-sugar phosphotransferase activity"/>
    <property type="evidence" value="ECO:0007669"/>
    <property type="project" value="InterPro"/>
</dbReference>